<feature type="region of interest" description="Disordered" evidence="1">
    <location>
        <begin position="59"/>
        <end position="81"/>
    </location>
</feature>
<evidence type="ECO:0000256" key="2">
    <source>
        <dbReference type="SAM" id="Phobius"/>
    </source>
</evidence>
<dbReference type="AlphaFoldDB" id="A0AAN2FCM3"/>
<proteinExistence type="predicted"/>
<keyword evidence="2" id="KW-1133">Transmembrane helix</keyword>
<keyword evidence="2" id="KW-0472">Membrane</keyword>
<accession>A0AAN2FCM3</accession>
<organism evidence="3 4">
    <name type="scientific">Enterobacter agglomerans</name>
    <name type="common">Erwinia herbicola</name>
    <name type="synonym">Pantoea agglomerans</name>
    <dbReference type="NCBI Taxonomy" id="549"/>
    <lineage>
        <taxon>Bacteria</taxon>
        <taxon>Pseudomonadati</taxon>
        <taxon>Pseudomonadota</taxon>
        <taxon>Gammaproteobacteria</taxon>
        <taxon>Enterobacterales</taxon>
        <taxon>Erwiniaceae</taxon>
        <taxon>Pantoea</taxon>
        <taxon>Pantoea agglomerans group</taxon>
    </lineage>
</organism>
<protein>
    <submittedName>
        <fullName evidence="3">Uncharacterized protein</fullName>
    </submittedName>
</protein>
<dbReference type="EMBL" id="OW970315">
    <property type="protein sequence ID" value="CAH6289325.1"/>
    <property type="molecule type" value="Genomic_DNA"/>
</dbReference>
<name>A0AAN2FCM3_ENTAG</name>
<evidence type="ECO:0000313" key="3">
    <source>
        <dbReference type="EMBL" id="CAH6289325.1"/>
    </source>
</evidence>
<feature type="transmembrane region" description="Helical" evidence="2">
    <location>
        <begin position="40"/>
        <end position="59"/>
    </location>
</feature>
<reference evidence="3" key="1">
    <citation type="submission" date="2022-05" db="EMBL/GenBank/DDBJ databases">
        <authorList>
            <person name="Pothier F. J."/>
        </authorList>
    </citation>
    <scope>NUCLEOTIDE SEQUENCE</scope>
    <source>
        <strain evidence="3">DAPP-PG734</strain>
    </source>
</reference>
<gene>
    <name evidence="3" type="ORF">DAPPPG734_10735</name>
</gene>
<evidence type="ECO:0000256" key="1">
    <source>
        <dbReference type="SAM" id="MobiDB-lite"/>
    </source>
</evidence>
<sequence length="81" mass="8870">MGFQTEKFCTLLSPHLIMCQAFTLYPVAKKIKARFVKTSILLTLVAAIGCSVFAARGGFETPTAKHPKTLQVTENGEPLTR</sequence>
<evidence type="ECO:0000313" key="4">
    <source>
        <dbReference type="Proteomes" id="UP001158961"/>
    </source>
</evidence>
<dbReference type="Proteomes" id="UP001158961">
    <property type="component" value="Chromosome"/>
</dbReference>
<keyword evidence="2" id="KW-0812">Transmembrane</keyword>